<dbReference type="SUPFAM" id="SSF56672">
    <property type="entry name" value="DNA/RNA polymerases"/>
    <property type="match status" value="1"/>
</dbReference>
<accession>A0A7J0FA98</accession>
<dbReference type="InterPro" id="IPR000477">
    <property type="entry name" value="RT_dom"/>
</dbReference>
<dbReference type="InterPro" id="IPR043128">
    <property type="entry name" value="Rev_trsase/Diguanyl_cyclase"/>
</dbReference>
<keyword evidence="3" id="KW-1185">Reference proteome</keyword>
<dbReference type="EMBL" id="BJWL01000010">
    <property type="protein sequence ID" value="GFY95356.1"/>
    <property type="molecule type" value="Genomic_DNA"/>
</dbReference>
<dbReference type="InterPro" id="IPR053134">
    <property type="entry name" value="RNA-dir_DNA_polymerase"/>
</dbReference>
<evidence type="ECO:0000313" key="2">
    <source>
        <dbReference type="EMBL" id="GFY95356.1"/>
    </source>
</evidence>
<organism evidence="2 3">
    <name type="scientific">Actinidia rufa</name>
    <dbReference type="NCBI Taxonomy" id="165716"/>
    <lineage>
        <taxon>Eukaryota</taxon>
        <taxon>Viridiplantae</taxon>
        <taxon>Streptophyta</taxon>
        <taxon>Embryophyta</taxon>
        <taxon>Tracheophyta</taxon>
        <taxon>Spermatophyta</taxon>
        <taxon>Magnoliopsida</taxon>
        <taxon>eudicotyledons</taxon>
        <taxon>Gunneridae</taxon>
        <taxon>Pentapetalae</taxon>
        <taxon>asterids</taxon>
        <taxon>Ericales</taxon>
        <taxon>Actinidiaceae</taxon>
        <taxon>Actinidia</taxon>
    </lineage>
</organism>
<dbReference type="AlphaFoldDB" id="A0A7J0FA98"/>
<name>A0A7J0FA98_9ERIC</name>
<evidence type="ECO:0000259" key="1">
    <source>
        <dbReference type="Pfam" id="PF00078"/>
    </source>
</evidence>
<feature type="domain" description="Reverse transcriptase" evidence="1">
    <location>
        <begin position="154"/>
        <end position="256"/>
    </location>
</feature>
<sequence length="258" mass="30119">MLPPLNAPIVQVLTEIKNEDVVKYPRKIKTNPLRRNKNKYCEFHKDHGHNTEYYFQLNEQIVNLIKGGYLRKFVTVRPRPDSPDRGYTNNRPTTCDFQTIHGGFGLGGCSTSSWKRHAREANGRIEEEVYNLSTPMSEALQSITFTNDFYLPKIDLIVDTTFKHELLNFMDAFSGYHQIKMNPPDIEKTSFITERGLYCYKVMPFELKNARATYQRLVNRMYEEMIGKIMEVYIDDMLVKSLKADDHVANLKKTFDIL</sequence>
<comment type="caution">
    <text evidence="2">The sequence shown here is derived from an EMBL/GenBank/DDBJ whole genome shotgun (WGS) entry which is preliminary data.</text>
</comment>
<dbReference type="InterPro" id="IPR043502">
    <property type="entry name" value="DNA/RNA_pol_sf"/>
</dbReference>
<reference evidence="2 3" key="1">
    <citation type="submission" date="2019-07" db="EMBL/GenBank/DDBJ databases">
        <title>De Novo Assembly of kiwifruit Actinidia rufa.</title>
        <authorList>
            <person name="Sugita-Konishi S."/>
            <person name="Sato K."/>
            <person name="Mori E."/>
            <person name="Abe Y."/>
            <person name="Kisaki G."/>
            <person name="Hamano K."/>
            <person name="Suezawa K."/>
            <person name="Otani M."/>
            <person name="Fukuda T."/>
            <person name="Manabe T."/>
            <person name="Gomi K."/>
            <person name="Tabuchi M."/>
            <person name="Akimitsu K."/>
            <person name="Kataoka I."/>
        </authorList>
    </citation>
    <scope>NUCLEOTIDE SEQUENCE [LARGE SCALE GENOMIC DNA]</scope>
    <source>
        <strain evidence="3">cv. Fuchu</strain>
    </source>
</reference>
<dbReference type="Pfam" id="PF00078">
    <property type="entry name" value="RVT_1"/>
    <property type="match status" value="1"/>
</dbReference>
<dbReference type="OrthoDB" id="1936626at2759"/>
<dbReference type="PANTHER" id="PTHR24559:SF444">
    <property type="entry name" value="REVERSE TRANSCRIPTASE DOMAIN-CONTAINING PROTEIN"/>
    <property type="match status" value="1"/>
</dbReference>
<dbReference type="Proteomes" id="UP000585474">
    <property type="component" value="Unassembled WGS sequence"/>
</dbReference>
<dbReference type="Gene3D" id="3.30.70.270">
    <property type="match status" value="1"/>
</dbReference>
<proteinExistence type="predicted"/>
<gene>
    <name evidence="2" type="ORF">Acr_10g0007410</name>
</gene>
<protein>
    <recommendedName>
        <fullName evidence="1">Reverse transcriptase domain-containing protein</fullName>
    </recommendedName>
</protein>
<dbReference type="PANTHER" id="PTHR24559">
    <property type="entry name" value="TRANSPOSON TY3-I GAG-POL POLYPROTEIN"/>
    <property type="match status" value="1"/>
</dbReference>
<evidence type="ECO:0000313" key="3">
    <source>
        <dbReference type="Proteomes" id="UP000585474"/>
    </source>
</evidence>
<dbReference type="CDD" id="cd01647">
    <property type="entry name" value="RT_LTR"/>
    <property type="match status" value="1"/>
</dbReference>